<dbReference type="Gene3D" id="1.10.3120.10">
    <property type="entry name" value="Trigger factor, C-terminal domain"/>
    <property type="match status" value="1"/>
</dbReference>
<dbReference type="HAMAP" id="MF_00303">
    <property type="entry name" value="Trigger_factor_Tig"/>
    <property type="match status" value="1"/>
</dbReference>
<protein>
    <recommendedName>
        <fullName evidence="4 11">Trigger factor</fullName>
        <shortName evidence="11">TF</shortName>
        <ecNumber evidence="3 11">5.2.1.8</ecNumber>
    </recommendedName>
    <alternativeName>
        <fullName evidence="10 11">PPIase</fullName>
    </alternativeName>
</protein>
<evidence type="ECO:0000256" key="10">
    <source>
        <dbReference type="ARBA" id="ARBA00029986"/>
    </source>
</evidence>
<dbReference type="PIRSF" id="PIRSF003095">
    <property type="entry name" value="Trigger_factor"/>
    <property type="match status" value="1"/>
</dbReference>
<evidence type="ECO:0000256" key="1">
    <source>
        <dbReference type="ARBA" id="ARBA00000971"/>
    </source>
</evidence>
<dbReference type="Pfam" id="PF05697">
    <property type="entry name" value="Trigger_N"/>
    <property type="match status" value="1"/>
</dbReference>
<dbReference type="Pfam" id="PF05698">
    <property type="entry name" value="Trigger_C"/>
    <property type="match status" value="1"/>
</dbReference>
<evidence type="ECO:0000259" key="15">
    <source>
        <dbReference type="PROSITE" id="PS50059"/>
    </source>
</evidence>
<name>A0ABQ6Y7B3_9GAMM</name>
<evidence type="ECO:0000256" key="2">
    <source>
        <dbReference type="ARBA" id="ARBA00005464"/>
    </source>
</evidence>
<evidence type="ECO:0000256" key="12">
    <source>
        <dbReference type="PROSITE-ProRule" id="PRU00277"/>
    </source>
</evidence>
<dbReference type="Gene3D" id="3.10.50.40">
    <property type="match status" value="1"/>
</dbReference>
<evidence type="ECO:0000256" key="13">
    <source>
        <dbReference type="RuleBase" id="RU003914"/>
    </source>
</evidence>
<comment type="function">
    <text evidence="11">Involved in protein export. Acts as a chaperone by maintaining the newly synthesized protein in an open conformation. Functions as a peptidyl-prolyl cis-trans isomerase.</text>
</comment>
<dbReference type="Gene3D" id="3.30.70.1050">
    <property type="entry name" value="Trigger factor ribosome-binding domain"/>
    <property type="match status" value="1"/>
</dbReference>
<gene>
    <name evidence="11" type="primary">tig</name>
    <name evidence="16" type="ORF">A6D6_02656</name>
</gene>
<comment type="caution">
    <text evidence="16">The sequence shown here is derived from an EMBL/GenBank/DDBJ whole genome shotgun (WGS) entry which is preliminary data.</text>
</comment>
<dbReference type="PROSITE" id="PS50059">
    <property type="entry name" value="FKBP_PPIASE"/>
    <property type="match status" value="1"/>
</dbReference>
<dbReference type="PANTHER" id="PTHR30560:SF3">
    <property type="entry name" value="TRIGGER FACTOR-LIKE PROTEIN TIG, CHLOROPLASTIC"/>
    <property type="match status" value="1"/>
</dbReference>
<dbReference type="Proteomes" id="UP000771797">
    <property type="component" value="Unassembled WGS sequence"/>
</dbReference>
<evidence type="ECO:0000256" key="7">
    <source>
        <dbReference type="ARBA" id="ARBA00023186"/>
    </source>
</evidence>
<comment type="domain">
    <text evidence="11">Consists of 3 domains; the N-terminus binds the ribosome, the middle domain has PPIase activity, while the C-terminus has intrinsic chaperone activity on its own.</text>
</comment>
<dbReference type="InterPro" id="IPR005215">
    <property type="entry name" value="Trig_fac"/>
</dbReference>
<keyword evidence="9 11" id="KW-0131">Cell cycle</keyword>
<reference evidence="16 17" key="1">
    <citation type="submission" date="2012-09" db="EMBL/GenBank/DDBJ databases">
        <title>Genome Sequence of alkane-degrading Bacterium Alcanivorax sp. 6-D-6.</title>
        <authorList>
            <person name="Lai Q."/>
            <person name="Shao Z."/>
        </authorList>
    </citation>
    <scope>NUCLEOTIDE SEQUENCE [LARGE SCALE GENOMIC DNA]</scope>
    <source>
        <strain evidence="16 17">6-D-6</strain>
    </source>
</reference>
<dbReference type="InterPro" id="IPR037041">
    <property type="entry name" value="Trigger_fac_C_sf"/>
</dbReference>
<dbReference type="NCBIfam" id="TIGR00115">
    <property type="entry name" value="tig"/>
    <property type="match status" value="1"/>
</dbReference>
<dbReference type="InterPro" id="IPR008881">
    <property type="entry name" value="Trigger_fac_ribosome-bd_bac"/>
</dbReference>
<evidence type="ECO:0000256" key="9">
    <source>
        <dbReference type="ARBA" id="ARBA00023306"/>
    </source>
</evidence>
<keyword evidence="7 11" id="KW-0143">Chaperone</keyword>
<evidence type="ECO:0000256" key="4">
    <source>
        <dbReference type="ARBA" id="ARBA00016902"/>
    </source>
</evidence>
<dbReference type="Pfam" id="PF00254">
    <property type="entry name" value="FKBP_C"/>
    <property type="match status" value="1"/>
</dbReference>
<keyword evidence="6 11" id="KW-0697">Rotamase</keyword>
<dbReference type="EMBL" id="AQPF01000022">
    <property type="protein sequence ID" value="KAF0805024.1"/>
    <property type="molecule type" value="Genomic_DNA"/>
</dbReference>
<feature type="domain" description="PPIase FKBP-type" evidence="15">
    <location>
        <begin position="147"/>
        <end position="232"/>
    </location>
</feature>
<evidence type="ECO:0000256" key="14">
    <source>
        <dbReference type="SAM" id="MobiDB-lite"/>
    </source>
</evidence>
<dbReference type="SUPFAM" id="SSF102735">
    <property type="entry name" value="Trigger factor ribosome-binding domain"/>
    <property type="match status" value="1"/>
</dbReference>
<keyword evidence="11" id="KW-0963">Cytoplasm</keyword>
<dbReference type="InterPro" id="IPR036611">
    <property type="entry name" value="Trigger_fac_ribosome-bd_sf"/>
</dbReference>
<dbReference type="PANTHER" id="PTHR30560">
    <property type="entry name" value="TRIGGER FACTOR CHAPERONE AND PEPTIDYL-PROLYL CIS/TRANS ISOMERASE"/>
    <property type="match status" value="1"/>
</dbReference>
<sequence>MTVGVPADKVDQAVENKLREAQKNIRLDGFRPGKVPLREVKRRFGAAVRNEVLADVMRESFLEAVEKENLQPAGLPGFEATRNEGGQDLEFVATFEVFPEVELADLSTIEVEKPVAEITDADVDEMIETLRTQRSDFAEVDRAAEQGDRVNIDYKGLKDGEAFEGGSAEGQNLELGSGSMIPGFEDGIVGMKAGEEKDIDVTFPEEYHSEELKGQAVVFQIKVNKVEAKTLPEVDAEFMKAFGVEDGELDTFKAEVRNNMERELKNAVSGKVKEQTMDGLAKLHEFDLPAALIKQEIDRMRQQMVQQFGGGQQFDASMLPEELFRDQAERSVRLGLVVRAILEKNDLKPDADRVKARVEDIAAQYEQPQELINWVYNNPQQLQQIEGAVLEDQVVDLVLDGAKVEEKSMSYQEAVKPRQPEQADETA</sequence>
<dbReference type="InterPro" id="IPR046357">
    <property type="entry name" value="PPIase_dom_sf"/>
</dbReference>
<evidence type="ECO:0000313" key="16">
    <source>
        <dbReference type="EMBL" id="KAF0805024.1"/>
    </source>
</evidence>
<comment type="catalytic activity">
    <reaction evidence="1 11 12">
        <text>[protein]-peptidylproline (omega=180) = [protein]-peptidylproline (omega=0)</text>
        <dbReference type="Rhea" id="RHEA:16237"/>
        <dbReference type="Rhea" id="RHEA-COMP:10747"/>
        <dbReference type="Rhea" id="RHEA-COMP:10748"/>
        <dbReference type="ChEBI" id="CHEBI:83833"/>
        <dbReference type="ChEBI" id="CHEBI:83834"/>
        <dbReference type="EC" id="5.2.1.8"/>
    </reaction>
</comment>
<keyword evidence="17" id="KW-1185">Reference proteome</keyword>
<accession>A0ABQ6Y7B3</accession>
<organism evidence="16 17">
    <name type="scientific">Alcanivorax xiamenensis</name>
    <dbReference type="NCBI Taxonomy" id="1177156"/>
    <lineage>
        <taxon>Bacteria</taxon>
        <taxon>Pseudomonadati</taxon>
        <taxon>Pseudomonadota</taxon>
        <taxon>Gammaproteobacteria</taxon>
        <taxon>Oceanospirillales</taxon>
        <taxon>Alcanivoracaceae</taxon>
        <taxon>Alcanivorax</taxon>
    </lineage>
</organism>
<evidence type="ECO:0000256" key="5">
    <source>
        <dbReference type="ARBA" id="ARBA00022618"/>
    </source>
</evidence>
<evidence type="ECO:0000256" key="11">
    <source>
        <dbReference type="HAMAP-Rule" id="MF_00303"/>
    </source>
</evidence>
<dbReference type="InterPro" id="IPR008880">
    <property type="entry name" value="Trigger_fac_C"/>
</dbReference>
<proteinExistence type="inferred from homology"/>
<evidence type="ECO:0000256" key="6">
    <source>
        <dbReference type="ARBA" id="ARBA00023110"/>
    </source>
</evidence>
<dbReference type="EC" id="5.2.1.8" evidence="3 11"/>
<dbReference type="SUPFAM" id="SSF54534">
    <property type="entry name" value="FKBP-like"/>
    <property type="match status" value="1"/>
</dbReference>
<evidence type="ECO:0000256" key="3">
    <source>
        <dbReference type="ARBA" id="ARBA00013194"/>
    </source>
</evidence>
<evidence type="ECO:0000313" key="17">
    <source>
        <dbReference type="Proteomes" id="UP000771797"/>
    </source>
</evidence>
<comment type="similarity">
    <text evidence="2 11 13">Belongs to the FKBP-type PPIase family. Tig subfamily.</text>
</comment>
<dbReference type="InterPro" id="IPR027304">
    <property type="entry name" value="Trigger_fact/SurA_dom_sf"/>
</dbReference>
<comment type="subcellular location">
    <subcellularLocation>
        <location evidence="11">Cytoplasm</location>
    </subcellularLocation>
    <text evidence="11">About half TF is bound to the ribosome near the polypeptide exit tunnel while the other half is free in the cytoplasm.</text>
</comment>
<dbReference type="InterPro" id="IPR001179">
    <property type="entry name" value="PPIase_FKBP_dom"/>
</dbReference>
<keyword evidence="8 11" id="KW-0413">Isomerase</keyword>
<evidence type="ECO:0000256" key="8">
    <source>
        <dbReference type="ARBA" id="ARBA00023235"/>
    </source>
</evidence>
<feature type="region of interest" description="Disordered" evidence="14">
    <location>
        <begin position="408"/>
        <end position="427"/>
    </location>
</feature>
<keyword evidence="5 11" id="KW-0132">Cell division</keyword>
<dbReference type="SUPFAM" id="SSF109998">
    <property type="entry name" value="Triger factor/SurA peptide-binding domain-like"/>
    <property type="match status" value="1"/>
</dbReference>